<dbReference type="PANTHER" id="PTHR38695">
    <property type="entry name" value="AMINO ACID PERMEASE_ SLC12A DOMAIN-CONTAINING PROTEIN"/>
    <property type="match status" value="1"/>
</dbReference>
<evidence type="ECO:0000256" key="1">
    <source>
        <dbReference type="SAM" id="MobiDB-lite"/>
    </source>
</evidence>
<comment type="caution">
    <text evidence="4">The sequence shown here is derived from an EMBL/GenBank/DDBJ whole genome shotgun (WGS) entry which is preliminary data.</text>
</comment>
<dbReference type="KEGG" id="tasa:A1Q1_02375"/>
<keyword evidence="2" id="KW-0472">Membrane</keyword>
<reference evidence="4 5" key="1">
    <citation type="journal article" date="2012" name="Eukaryot. Cell">
        <title>Draft genome sequence of CBS 2479, the standard type strain of Trichosporon asahii.</title>
        <authorList>
            <person name="Yang R.Y."/>
            <person name="Li H.T."/>
            <person name="Zhu H."/>
            <person name="Zhou G.P."/>
            <person name="Wang M."/>
            <person name="Wang L."/>
        </authorList>
    </citation>
    <scope>NUCLEOTIDE SEQUENCE [LARGE SCALE GENOMIC DNA]</scope>
    <source>
        <strain evidence="5">ATCC 90039 / CBS 2479 / JCM 2466 / KCTC 7840 / NCYC 2677 / UAMH 7654</strain>
    </source>
</reference>
<evidence type="ECO:0000313" key="4">
    <source>
        <dbReference type="EMBL" id="EJT48648.1"/>
    </source>
</evidence>
<keyword evidence="2" id="KW-1133">Transmembrane helix</keyword>
<dbReference type="VEuPathDB" id="FungiDB:A1Q1_02375"/>
<dbReference type="PANTHER" id="PTHR38695:SF1">
    <property type="entry name" value="AMINO ACID PERMEASE_ SLC12A DOMAIN-CONTAINING PROTEIN"/>
    <property type="match status" value="1"/>
</dbReference>
<protein>
    <recommendedName>
        <fullName evidence="3">Luciferase domain-containing protein</fullName>
    </recommendedName>
</protein>
<gene>
    <name evidence="4" type="ORF">A1Q1_02375</name>
</gene>
<feature type="compositionally biased region" description="Low complexity" evidence="1">
    <location>
        <begin position="24"/>
        <end position="38"/>
    </location>
</feature>
<dbReference type="HOGENOM" id="CLU_063954_1_0_1"/>
<sequence>MPVVPDAGSLTSSRKSALARTLHLSTSPSPSHLSTLPLPITPTPTPTPNRTHRPTAPDTMAMIIFQLYAVATLIVGYLITIGYSEPYTDWYSLGAHGLPLNVVGYGVDKFLQKIQVDKRDVSVFAPGSEKAEHWAKRTAPGGSISYLSAASLKPRDHAEVLPYVVPQLEVEGNEDIVPVLRSYVEDMADRDDRFTIKPSNLESGDIGSVWLKRKHKWQMVGEFAHVHQDGSSHFILSVPDAREVLEKGWGERHGMAGRMTPLTYMFVYAPRDEEELKEWKKIAKASAAFITAE</sequence>
<dbReference type="RefSeq" id="XP_014180795.1">
    <property type="nucleotide sequence ID" value="XM_014325320.1"/>
</dbReference>
<evidence type="ECO:0000313" key="5">
    <source>
        <dbReference type="Proteomes" id="UP000002748"/>
    </source>
</evidence>
<feature type="transmembrane region" description="Helical" evidence="2">
    <location>
        <begin position="60"/>
        <end position="79"/>
    </location>
</feature>
<dbReference type="Pfam" id="PF17648">
    <property type="entry name" value="Luciferase"/>
    <property type="match status" value="1"/>
</dbReference>
<dbReference type="InterPro" id="IPR040841">
    <property type="entry name" value="Luciferase_dom"/>
</dbReference>
<accession>J5QQZ8</accession>
<name>J5QQZ8_TRIAS</name>
<dbReference type="EMBL" id="ALBS01000196">
    <property type="protein sequence ID" value="EJT48648.1"/>
    <property type="molecule type" value="Genomic_DNA"/>
</dbReference>
<evidence type="ECO:0000256" key="2">
    <source>
        <dbReference type="SAM" id="Phobius"/>
    </source>
</evidence>
<feature type="domain" description="Luciferase" evidence="3">
    <location>
        <begin position="221"/>
        <end position="286"/>
    </location>
</feature>
<feature type="region of interest" description="Disordered" evidence="1">
    <location>
        <begin position="24"/>
        <end position="55"/>
    </location>
</feature>
<dbReference type="InterPro" id="IPR048273">
    <property type="entry name" value="Luciferase"/>
</dbReference>
<keyword evidence="2" id="KW-0812">Transmembrane</keyword>
<dbReference type="OrthoDB" id="5358398at2759"/>
<dbReference type="GeneID" id="25985889"/>
<proteinExistence type="predicted"/>
<dbReference type="AlphaFoldDB" id="J5QQZ8"/>
<evidence type="ECO:0000259" key="3">
    <source>
        <dbReference type="Pfam" id="PF17648"/>
    </source>
</evidence>
<dbReference type="Proteomes" id="UP000002748">
    <property type="component" value="Unassembled WGS sequence"/>
</dbReference>
<organism evidence="4 5">
    <name type="scientific">Trichosporon asahii var. asahii (strain ATCC 90039 / CBS 2479 / JCM 2466 / KCTC 7840 / NBRC 103889/ NCYC 2677 / UAMH 7654)</name>
    <name type="common">Yeast</name>
    <dbReference type="NCBI Taxonomy" id="1186058"/>
    <lineage>
        <taxon>Eukaryota</taxon>
        <taxon>Fungi</taxon>
        <taxon>Dikarya</taxon>
        <taxon>Basidiomycota</taxon>
        <taxon>Agaricomycotina</taxon>
        <taxon>Tremellomycetes</taxon>
        <taxon>Trichosporonales</taxon>
        <taxon>Trichosporonaceae</taxon>
        <taxon>Trichosporon</taxon>
    </lineage>
</organism>